<dbReference type="AlphaFoldDB" id="A0A1R3H6U6"/>
<evidence type="ECO:0000259" key="3">
    <source>
        <dbReference type="Pfam" id="PF22936"/>
    </source>
</evidence>
<dbReference type="OrthoDB" id="1937754at2759"/>
<comment type="caution">
    <text evidence="4">The sequence shown here is derived from an EMBL/GenBank/DDBJ whole genome shotgun (WGS) entry which is preliminary data.</text>
</comment>
<keyword evidence="4" id="KW-0808">Transferase</keyword>
<keyword evidence="1" id="KW-0378">Hydrolase</keyword>
<dbReference type="Gramene" id="OMO66088">
    <property type="protein sequence ID" value="OMO66088"/>
    <property type="gene ID" value="CCACVL1_21305"/>
</dbReference>
<dbReference type="InterPro" id="IPR054722">
    <property type="entry name" value="PolX-like_BBD"/>
</dbReference>
<sequence>MSMDLFRHHRRLLKVMGRRSPIPLIPFGYDRINLSCMLLSLPHQKPLFLLSRLLQHVVPHGRPWFKPLPIAIVDDDDLVLNVLKGVGSEFREIVTVIRVKETPISFEQLNDLLTTHEIVQRWNQDSGTTKNWCMDSGATNHVTTNLQNLSLVSNYDGPDEVIVGDGKGLSITHNGIVDFRCKNKSFKLEDVLCVPAMKQDLISVSKFCKENNVFIEFYDDYFLVKDVQTRQRLILFVCFSESYTTSTTTSIINAAGTAIASAKCLCTAIGKFISSFSCVSSSPVFPAVIDSPDFPAASTDVARSLPVAPHSAPSDTATDCGNSSMVGSAENIVFTSSTAGTVKRQNSWKLFQLDINNAFLHGHLTEDVYIRQPPGFVDSTHPHHICKLKKAIYGLKQAPRAWYQELRCFLISYGFRQSQSDSSLFLYKQGGVQFYFLVYVDEIILTGSDESVLRQFVTALSAKFSLKDLVLLNYFLGIETSFTKKGIFLSQRKYIRDLLHKTNMLDSKPVSMPMPSTVSYTIDDGEPLSNATQFRNIVGALQYLSFTRPDLAFAVNKQAQFMDKPLTVDWHANKWVLQFLKGTIDHGILIHPVVSTSFPLLAYKDADWAGDKVARSSTEAEHRAIANAAAEITWIQNLLQELGVRISQVPTIYCDNIGAMFVSVNPMLHSKMKHVSIDFHFVRGKVNAGHLLFHHVSSKDQLADLLTKPLSRQQFLSLTSKIGLSSGDCILRGHITY</sequence>
<dbReference type="PANTHER" id="PTHR11439:SF455">
    <property type="entry name" value="RLK (RECEPTOR-LIKE PROTEIN KINASE) 8, PUTATIVE-RELATED"/>
    <property type="match status" value="1"/>
</dbReference>
<feature type="domain" description="Retrovirus-related Pol polyprotein from transposon TNT 1-94-like beta-barrel" evidence="3">
    <location>
        <begin position="132"/>
        <end position="210"/>
    </location>
</feature>
<name>A0A1R3H6U6_COCAP</name>
<keyword evidence="5" id="KW-1185">Reference proteome</keyword>
<dbReference type="CDD" id="cd09272">
    <property type="entry name" value="RNase_HI_RT_Ty1"/>
    <property type="match status" value="1"/>
</dbReference>
<evidence type="ECO:0000313" key="5">
    <source>
        <dbReference type="Proteomes" id="UP000188268"/>
    </source>
</evidence>
<dbReference type="GO" id="GO:0004190">
    <property type="term" value="F:aspartic-type endopeptidase activity"/>
    <property type="evidence" value="ECO:0007669"/>
    <property type="project" value="UniProtKB-KW"/>
</dbReference>
<reference evidence="4 5" key="1">
    <citation type="submission" date="2013-09" db="EMBL/GenBank/DDBJ databases">
        <title>Corchorus capsularis genome sequencing.</title>
        <authorList>
            <person name="Alam M."/>
            <person name="Haque M.S."/>
            <person name="Islam M.S."/>
            <person name="Emdad E.M."/>
            <person name="Islam M.M."/>
            <person name="Ahmed B."/>
            <person name="Halim A."/>
            <person name="Hossen Q.M.M."/>
            <person name="Hossain M.Z."/>
            <person name="Ahmed R."/>
            <person name="Khan M.M."/>
            <person name="Islam R."/>
            <person name="Rashid M.M."/>
            <person name="Khan S.A."/>
            <person name="Rahman M.S."/>
            <person name="Alam M."/>
        </authorList>
    </citation>
    <scope>NUCLEOTIDE SEQUENCE [LARGE SCALE GENOMIC DNA]</scope>
    <source>
        <strain evidence="5">cv. CVL-1</strain>
        <tissue evidence="4">Whole seedling</tissue>
    </source>
</reference>
<keyword evidence="4" id="KW-0695">RNA-directed DNA polymerase</keyword>
<feature type="domain" description="Reverse transcriptase Ty1/copia-type" evidence="2">
    <location>
        <begin position="344"/>
        <end position="514"/>
    </location>
</feature>
<dbReference type="InterPro" id="IPR043502">
    <property type="entry name" value="DNA/RNA_pol_sf"/>
</dbReference>
<evidence type="ECO:0000313" key="4">
    <source>
        <dbReference type="EMBL" id="OMO66088.1"/>
    </source>
</evidence>
<dbReference type="GO" id="GO:0003964">
    <property type="term" value="F:RNA-directed DNA polymerase activity"/>
    <property type="evidence" value="ECO:0007669"/>
    <property type="project" value="UniProtKB-KW"/>
</dbReference>
<dbReference type="Pfam" id="PF22936">
    <property type="entry name" value="Pol_BBD"/>
    <property type="match status" value="1"/>
</dbReference>
<dbReference type="Proteomes" id="UP000188268">
    <property type="component" value="Unassembled WGS sequence"/>
</dbReference>
<evidence type="ECO:0000259" key="2">
    <source>
        <dbReference type="Pfam" id="PF07727"/>
    </source>
</evidence>
<proteinExistence type="predicted"/>
<dbReference type="PANTHER" id="PTHR11439">
    <property type="entry name" value="GAG-POL-RELATED RETROTRANSPOSON"/>
    <property type="match status" value="1"/>
</dbReference>
<accession>A0A1R3H6U6</accession>
<gene>
    <name evidence="4" type="ORF">CCACVL1_21305</name>
</gene>
<dbReference type="OMA" id="HFASHIT"/>
<dbReference type="InterPro" id="IPR013103">
    <property type="entry name" value="RVT_2"/>
</dbReference>
<dbReference type="STRING" id="210143.A0A1R3H6U6"/>
<dbReference type="SUPFAM" id="SSF56672">
    <property type="entry name" value="DNA/RNA polymerases"/>
    <property type="match status" value="1"/>
</dbReference>
<organism evidence="4 5">
    <name type="scientific">Corchorus capsularis</name>
    <name type="common">Jute</name>
    <dbReference type="NCBI Taxonomy" id="210143"/>
    <lineage>
        <taxon>Eukaryota</taxon>
        <taxon>Viridiplantae</taxon>
        <taxon>Streptophyta</taxon>
        <taxon>Embryophyta</taxon>
        <taxon>Tracheophyta</taxon>
        <taxon>Spermatophyta</taxon>
        <taxon>Magnoliopsida</taxon>
        <taxon>eudicotyledons</taxon>
        <taxon>Gunneridae</taxon>
        <taxon>Pentapetalae</taxon>
        <taxon>rosids</taxon>
        <taxon>malvids</taxon>
        <taxon>Malvales</taxon>
        <taxon>Malvaceae</taxon>
        <taxon>Grewioideae</taxon>
        <taxon>Apeibeae</taxon>
        <taxon>Corchorus</taxon>
    </lineage>
</organism>
<dbReference type="EMBL" id="AWWV01012569">
    <property type="protein sequence ID" value="OMO66088.1"/>
    <property type="molecule type" value="Genomic_DNA"/>
</dbReference>
<dbReference type="Pfam" id="PF07727">
    <property type="entry name" value="RVT_2"/>
    <property type="match status" value="1"/>
</dbReference>
<keyword evidence="1" id="KW-0645">Protease</keyword>
<keyword evidence="1" id="KW-0064">Aspartyl protease</keyword>
<protein>
    <submittedName>
        <fullName evidence="4">Reverse transcriptase, RNA-dependent DNA polymerase</fullName>
    </submittedName>
</protein>
<evidence type="ECO:0000256" key="1">
    <source>
        <dbReference type="ARBA" id="ARBA00022750"/>
    </source>
</evidence>
<keyword evidence="4" id="KW-0548">Nucleotidyltransferase</keyword>